<gene>
    <name evidence="1" type="ORF">BQ3484_161</name>
</gene>
<dbReference type="RefSeq" id="YP_009329101.1">
    <property type="nucleotide sequence ID" value="NC_032108.1"/>
</dbReference>
<dbReference type="Proteomes" id="UP000201465">
    <property type="component" value="Segment"/>
</dbReference>
<sequence length="368" mass="43560">MQSLYSTILKNYTYDELKRLCLDPDFNLLFDCQWGIWRDKAVVDFNISPQFFDLVRVLPGPQRYLQIASYIKLSPLSNEGVYEVMTGFREARYRKDKDMLLWFAQRIKPEQEEETRNLVPSYQDAFSEYNKLVSSWAEEVELVHPPQNGVYDIGYLCSAIKKRRVDILDQIIHRYFNLPEGFSIEKHVAKVPFWQIRDEEGRDCTIMHNLPLQNFSHENYVKLVCSMFIGGDVRIVDFFRSIFRDRNFNTTIKENYLSGSGFLFYHGRPEEAYGIDLRFLNKESYRGHCVCYDDMIESLLYALPFGDEKPENYDFFTMRLGNLTYLRSLLSCVPQDKTRITHLLENQAFHVLYPLSVQLLQEYVNRAE</sequence>
<evidence type="ECO:0000313" key="2">
    <source>
        <dbReference type="Proteomes" id="UP000201465"/>
    </source>
</evidence>
<evidence type="ECO:0000313" key="1">
    <source>
        <dbReference type="EMBL" id="SHO33229.1"/>
    </source>
</evidence>
<reference evidence="1 2" key="1">
    <citation type="submission" date="2016-11" db="EMBL/GenBank/DDBJ databases">
        <authorList>
            <consortium name="Urmite Genomes"/>
        </authorList>
    </citation>
    <scope>NUCLEOTIDE SEQUENCE [LARGE SCALE GENOMIC DNA]</scope>
    <source>
        <strain evidence="1 2">A11</strain>
    </source>
</reference>
<name>A0A1M7XU57_9VIRU</name>
<keyword evidence="2" id="KW-1185">Reference proteome</keyword>
<dbReference type="EMBL" id="LT671577">
    <property type="protein sequence ID" value="SHO33229.1"/>
    <property type="molecule type" value="Genomic_DNA"/>
</dbReference>
<accession>A0A1M7XU57</accession>
<organism evidence="1 2">
    <name type="scientific">Cedratvirus A11</name>
    <dbReference type="NCBI Taxonomy" id="1903266"/>
    <lineage>
        <taxon>Viruses</taxon>
        <taxon>Pithoviruses</taxon>
        <taxon>Orthocedratvirinae</taxon>
        <taxon>Alphacedratvirus</taxon>
        <taxon>Alphacedratvirus aljazairmassiliense</taxon>
    </lineage>
</organism>
<proteinExistence type="predicted"/>
<protein>
    <submittedName>
        <fullName evidence="1">Uncharacterized protein</fullName>
    </submittedName>
</protein>
<dbReference type="KEGG" id="vg:30523109"/>
<dbReference type="GeneID" id="30523109"/>